<gene>
    <name evidence="2" type="ORF">CEY00_Acc17722</name>
</gene>
<feature type="compositionally biased region" description="Basic and acidic residues" evidence="1">
    <location>
        <begin position="617"/>
        <end position="627"/>
    </location>
</feature>
<feature type="region of interest" description="Disordered" evidence="1">
    <location>
        <begin position="49"/>
        <end position="87"/>
    </location>
</feature>
<feature type="region of interest" description="Disordered" evidence="1">
    <location>
        <begin position="174"/>
        <end position="281"/>
    </location>
</feature>
<dbReference type="AlphaFoldDB" id="A0A2R6QFG7"/>
<name>A0A2R6QFG7_ACTCC</name>
<feature type="compositionally biased region" description="Polar residues" evidence="1">
    <location>
        <begin position="194"/>
        <end position="214"/>
    </location>
</feature>
<dbReference type="Proteomes" id="UP000241394">
    <property type="component" value="Chromosome LG16"/>
</dbReference>
<comment type="caution">
    <text evidence="2">The sequence shown here is derived from an EMBL/GenBank/DDBJ whole genome shotgun (WGS) entry which is preliminary data.</text>
</comment>
<dbReference type="EMBL" id="NKQK01000016">
    <property type="protein sequence ID" value="PSS07377.1"/>
    <property type="molecule type" value="Genomic_DNA"/>
</dbReference>
<dbReference type="PANTHER" id="PTHR34281:SF7">
    <property type="entry name" value="PROTEIN EARLY FLOWERING 3"/>
    <property type="match status" value="1"/>
</dbReference>
<evidence type="ECO:0000256" key="1">
    <source>
        <dbReference type="SAM" id="MobiDB-lite"/>
    </source>
</evidence>
<reference evidence="3" key="2">
    <citation type="journal article" date="2018" name="BMC Genomics">
        <title>A manually annotated Actinidia chinensis var. chinensis (kiwifruit) genome highlights the challenges associated with draft genomes and gene prediction in plants.</title>
        <authorList>
            <person name="Pilkington S.M."/>
            <person name="Crowhurst R."/>
            <person name="Hilario E."/>
            <person name="Nardozza S."/>
            <person name="Fraser L."/>
            <person name="Peng Y."/>
            <person name="Gunaseelan K."/>
            <person name="Simpson R."/>
            <person name="Tahir J."/>
            <person name="Deroles S.C."/>
            <person name="Templeton K."/>
            <person name="Luo Z."/>
            <person name="Davy M."/>
            <person name="Cheng C."/>
            <person name="McNeilage M."/>
            <person name="Scaglione D."/>
            <person name="Liu Y."/>
            <person name="Zhang Q."/>
            <person name="Datson P."/>
            <person name="De Silva N."/>
            <person name="Gardiner S.E."/>
            <person name="Bassett H."/>
            <person name="Chagne D."/>
            <person name="McCallum J."/>
            <person name="Dzierzon H."/>
            <person name="Deng C."/>
            <person name="Wang Y.Y."/>
            <person name="Barron L."/>
            <person name="Manako K."/>
            <person name="Bowen J."/>
            <person name="Foster T.M."/>
            <person name="Erridge Z.A."/>
            <person name="Tiffin H."/>
            <person name="Waite C.N."/>
            <person name="Davies K.M."/>
            <person name="Grierson E.P."/>
            <person name="Laing W.A."/>
            <person name="Kirk R."/>
            <person name="Chen X."/>
            <person name="Wood M."/>
            <person name="Montefiori M."/>
            <person name="Brummell D.A."/>
            <person name="Schwinn K.E."/>
            <person name="Catanach A."/>
            <person name="Fullerton C."/>
            <person name="Li D."/>
            <person name="Meiyalaghan S."/>
            <person name="Nieuwenhuizen N."/>
            <person name="Read N."/>
            <person name="Prakash R."/>
            <person name="Hunter D."/>
            <person name="Zhang H."/>
            <person name="McKenzie M."/>
            <person name="Knabel M."/>
            <person name="Harris A."/>
            <person name="Allan A.C."/>
            <person name="Gleave A."/>
            <person name="Chen A."/>
            <person name="Janssen B.J."/>
            <person name="Plunkett B."/>
            <person name="Ampomah-Dwamena C."/>
            <person name="Voogd C."/>
            <person name="Leif D."/>
            <person name="Lafferty D."/>
            <person name="Souleyre E.J.F."/>
            <person name="Varkonyi-Gasic E."/>
            <person name="Gambi F."/>
            <person name="Hanley J."/>
            <person name="Yao J.L."/>
            <person name="Cheung J."/>
            <person name="David K.M."/>
            <person name="Warren B."/>
            <person name="Marsh K."/>
            <person name="Snowden K.C."/>
            <person name="Lin-Wang K."/>
            <person name="Brian L."/>
            <person name="Martinez-Sanchez M."/>
            <person name="Wang M."/>
            <person name="Ileperuma N."/>
            <person name="Macnee N."/>
            <person name="Campin R."/>
            <person name="McAtee P."/>
            <person name="Drummond R.S.M."/>
            <person name="Espley R.V."/>
            <person name="Ireland H.S."/>
            <person name="Wu R."/>
            <person name="Atkinson R.G."/>
            <person name="Karunairetnam S."/>
            <person name="Bulley S."/>
            <person name="Chunkath S."/>
            <person name="Hanley Z."/>
            <person name="Storey R."/>
            <person name="Thrimawithana A.H."/>
            <person name="Thomson S."/>
            <person name="David C."/>
            <person name="Testolin R."/>
            <person name="Huang H."/>
            <person name="Hellens R.P."/>
            <person name="Schaffer R.J."/>
        </authorList>
    </citation>
    <scope>NUCLEOTIDE SEQUENCE [LARGE SCALE GENOMIC DNA]</scope>
    <source>
        <strain evidence="3">cv. Red5</strain>
    </source>
</reference>
<reference evidence="2 3" key="1">
    <citation type="submission" date="2017-07" db="EMBL/GenBank/DDBJ databases">
        <title>An improved, manually edited Actinidia chinensis var. chinensis (kiwifruit) genome highlights the challenges associated with draft genomes and gene prediction in plants.</title>
        <authorList>
            <person name="Pilkington S."/>
            <person name="Crowhurst R."/>
            <person name="Hilario E."/>
            <person name="Nardozza S."/>
            <person name="Fraser L."/>
            <person name="Peng Y."/>
            <person name="Gunaseelan K."/>
            <person name="Simpson R."/>
            <person name="Tahir J."/>
            <person name="Deroles S."/>
            <person name="Templeton K."/>
            <person name="Luo Z."/>
            <person name="Davy M."/>
            <person name="Cheng C."/>
            <person name="Mcneilage M."/>
            <person name="Scaglione D."/>
            <person name="Liu Y."/>
            <person name="Zhang Q."/>
            <person name="Datson P."/>
            <person name="De Silva N."/>
            <person name="Gardiner S."/>
            <person name="Bassett H."/>
            <person name="Chagne D."/>
            <person name="Mccallum J."/>
            <person name="Dzierzon H."/>
            <person name="Deng C."/>
            <person name="Wang Y.-Y."/>
            <person name="Barron N."/>
            <person name="Manako K."/>
            <person name="Bowen J."/>
            <person name="Foster T."/>
            <person name="Erridge Z."/>
            <person name="Tiffin H."/>
            <person name="Waite C."/>
            <person name="Davies K."/>
            <person name="Grierson E."/>
            <person name="Laing W."/>
            <person name="Kirk R."/>
            <person name="Chen X."/>
            <person name="Wood M."/>
            <person name="Montefiori M."/>
            <person name="Brummell D."/>
            <person name="Schwinn K."/>
            <person name="Catanach A."/>
            <person name="Fullerton C."/>
            <person name="Li D."/>
            <person name="Meiyalaghan S."/>
            <person name="Nieuwenhuizen N."/>
            <person name="Read N."/>
            <person name="Prakash R."/>
            <person name="Hunter D."/>
            <person name="Zhang H."/>
            <person name="Mckenzie M."/>
            <person name="Knabel M."/>
            <person name="Harris A."/>
            <person name="Allan A."/>
            <person name="Chen A."/>
            <person name="Janssen B."/>
            <person name="Plunkett B."/>
            <person name="Dwamena C."/>
            <person name="Voogd C."/>
            <person name="Leif D."/>
            <person name="Lafferty D."/>
            <person name="Souleyre E."/>
            <person name="Varkonyi-Gasic E."/>
            <person name="Gambi F."/>
            <person name="Hanley J."/>
            <person name="Yao J.-L."/>
            <person name="Cheung J."/>
            <person name="David K."/>
            <person name="Warren B."/>
            <person name="Marsh K."/>
            <person name="Snowden K."/>
            <person name="Lin-Wang K."/>
            <person name="Brian L."/>
            <person name="Martinez-Sanchez M."/>
            <person name="Wang M."/>
            <person name="Ileperuma N."/>
            <person name="Macnee N."/>
            <person name="Campin R."/>
            <person name="Mcatee P."/>
            <person name="Drummond R."/>
            <person name="Espley R."/>
            <person name="Ireland H."/>
            <person name="Wu R."/>
            <person name="Atkinson R."/>
            <person name="Karunairetnam S."/>
            <person name="Bulley S."/>
            <person name="Chunkath S."/>
            <person name="Hanley Z."/>
            <person name="Storey R."/>
            <person name="Thrimawithana A."/>
            <person name="Thomson S."/>
            <person name="David C."/>
            <person name="Testolin R."/>
        </authorList>
    </citation>
    <scope>NUCLEOTIDE SEQUENCE [LARGE SCALE GENOMIC DNA]</scope>
    <source>
        <strain evidence="3">cv. Red5</strain>
        <tissue evidence="2">Young leaf</tissue>
    </source>
</reference>
<dbReference type="Gramene" id="PSS07377">
    <property type="protein sequence ID" value="PSS07377"/>
    <property type="gene ID" value="CEY00_Acc17722"/>
</dbReference>
<proteinExistence type="predicted"/>
<evidence type="ECO:0000313" key="2">
    <source>
        <dbReference type="EMBL" id="PSS07377.1"/>
    </source>
</evidence>
<dbReference type="InParanoid" id="A0A2R6QFG7"/>
<feature type="region of interest" description="Disordered" evidence="1">
    <location>
        <begin position="617"/>
        <end position="639"/>
    </location>
</feature>
<protein>
    <submittedName>
        <fullName evidence="2">Protein EARLY FLOWERING like</fullName>
    </submittedName>
</protein>
<feature type="compositionally biased region" description="Polar residues" evidence="1">
    <location>
        <begin position="49"/>
        <end position="74"/>
    </location>
</feature>
<evidence type="ECO:0000313" key="3">
    <source>
        <dbReference type="Proteomes" id="UP000241394"/>
    </source>
</evidence>
<dbReference type="OMA" id="HQTRAIK"/>
<feature type="compositionally biased region" description="Basic and acidic residues" evidence="1">
    <location>
        <begin position="268"/>
        <end position="281"/>
    </location>
</feature>
<dbReference type="GO" id="GO:2000028">
    <property type="term" value="P:regulation of photoperiodism, flowering"/>
    <property type="evidence" value="ECO:0007669"/>
    <property type="project" value="InterPro"/>
</dbReference>
<dbReference type="PANTHER" id="PTHR34281">
    <property type="entry name" value="PROTEIN EARLY FLOWERING 3"/>
    <property type="match status" value="1"/>
</dbReference>
<feature type="compositionally biased region" description="Polar residues" evidence="1">
    <location>
        <begin position="628"/>
        <end position="639"/>
    </location>
</feature>
<accession>A0A2R6QFG7</accession>
<dbReference type="OrthoDB" id="1939092at2759"/>
<dbReference type="STRING" id="1590841.A0A2R6QFG7"/>
<feature type="region of interest" description="Disordered" evidence="1">
    <location>
        <begin position="445"/>
        <end position="507"/>
    </location>
</feature>
<organism evidence="2 3">
    <name type="scientific">Actinidia chinensis var. chinensis</name>
    <name type="common">Chinese soft-hair kiwi</name>
    <dbReference type="NCBI Taxonomy" id="1590841"/>
    <lineage>
        <taxon>Eukaryota</taxon>
        <taxon>Viridiplantae</taxon>
        <taxon>Streptophyta</taxon>
        <taxon>Embryophyta</taxon>
        <taxon>Tracheophyta</taxon>
        <taxon>Spermatophyta</taxon>
        <taxon>Magnoliopsida</taxon>
        <taxon>eudicotyledons</taxon>
        <taxon>Gunneridae</taxon>
        <taxon>Pentapetalae</taxon>
        <taxon>asterids</taxon>
        <taxon>Ericales</taxon>
        <taxon>Actinidiaceae</taxon>
        <taxon>Actinidia</taxon>
    </lineage>
</organism>
<sequence length="722" mass="78508">MKGGQDEEKRMDPLFPRLHINDAEKGGPRAPPRNKMALYEQLSIPSQRLTSGSASVSPLLPNNSGSFVPSTSPSHGGGRNRSLDSPFCNSPASSHLAERLLSYSSGGMNLNTTSVSLEWRPLKPTDYHTLNAAEHLSMSSNYSFYKLHSTSNPKNCSVKKLGDEDDIRFPTFVQLGRTPNCGNGQQNMDEEKLTTSSPNRPLQTACVKQSTGNQTEEKPKMTPRCQDGAKRRASVLTKGDRLLGDESSSPLARGRISDLVKGTPESLTEEKRSTSVDDSRRLHDSNAQLRHKCRALQEEKALKYGVSTVAKKFVGKSNAFTLDGTSCYRPSPKDNHSSPNTLENVRVCHEQSCGSIKVGQVDRNVDMPDISILESISGVDISPDDVVGVMGQKQFLKARRVIVHQQRVLAVQVFELHRLIKVQRLFAASPDLLLESKRYATKPSMEVLPGKKLPSENLPGPPPLIAKLKDDPQKPKPNQGLNTWQPNHKPYSSPSSPPPSTTTDVKPAPWFFHQPPPGNQWLVPVMSPSEGLVYKLFGGPCPPTGGFLPPVYGTCGPMNPTPLEGVFSNAAYGLTASHPQGIGIPLFGIPPFGMPLMNPPSVSSSAVEQVSPIDRARSDGHENHLNDGTKSGMSSFCARNSPASKESKVLAVTATSTERVQGADALSLFHTAPTVHVSDQPAQTCGTEQQPRVIKVVPHNRRSASESAARIFQTIQEERKCQ</sequence>
<keyword evidence="3" id="KW-1185">Reference proteome</keyword>
<dbReference type="InterPro" id="IPR039319">
    <property type="entry name" value="ELF3-like"/>
</dbReference>
<feature type="compositionally biased region" description="Basic and acidic residues" evidence="1">
    <location>
        <begin position="1"/>
        <end position="12"/>
    </location>
</feature>
<feature type="region of interest" description="Disordered" evidence="1">
    <location>
        <begin position="1"/>
        <end position="33"/>
    </location>
</feature>